<name>W6AAE1_9MOLU</name>
<dbReference type="KEGG" id="ssab:SSABA_v1c05720"/>
<dbReference type="eggNOG" id="COG1358">
    <property type="taxonomic scope" value="Bacteria"/>
</dbReference>
<dbReference type="SUPFAM" id="SSF55315">
    <property type="entry name" value="L30e-like"/>
    <property type="match status" value="1"/>
</dbReference>
<sequence length="104" mass="11683">MNKENNSKLLQTLGLVQASRSLISGNTLFELVKAGKIKLVLISSDMGESQKKKLTDKCNFYKVNVYHDLMTSQELSHAIGKDNVKAIGIKDFKNAKWVKNIIEE</sequence>
<dbReference type="OrthoDB" id="391877at2"/>
<dbReference type="Proteomes" id="UP000019265">
    <property type="component" value="Chromosome"/>
</dbReference>
<evidence type="ECO:0000313" key="3">
    <source>
        <dbReference type="Proteomes" id="UP000019265"/>
    </source>
</evidence>
<dbReference type="Pfam" id="PF01248">
    <property type="entry name" value="Ribosomal_L7Ae"/>
    <property type="match status" value="1"/>
</dbReference>
<dbReference type="InterPro" id="IPR004038">
    <property type="entry name" value="Ribosomal_eL8/eL30/eS12/Gad45"/>
</dbReference>
<dbReference type="EMBL" id="CP006934">
    <property type="protein sequence ID" value="AHI53976.1"/>
    <property type="molecule type" value="Genomic_DNA"/>
</dbReference>
<feature type="domain" description="Ribosomal protein eL8/eL30/eS12/Gadd45" evidence="1">
    <location>
        <begin position="9"/>
        <end position="96"/>
    </location>
</feature>
<evidence type="ECO:0000259" key="1">
    <source>
        <dbReference type="Pfam" id="PF01248"/>
    </source>
</evidence>
<dbReference type="RefSeq" id="WP_025251114.1">
    <property type="nucleotide sequence ID" value="NZ_CP006934.1"/>
</dbReference>
<dbReference type="PATRIC" id="fig|1276257.3.peg.583"/>
<keyword evidence="3" id="KW-1185">Reference proteome</keyword>
<evidence type="ECO:0000313" key="2">
    <source>
        <dbReference type="EMBL" id="AHI53976.1"/>
    </source>
</evidence>
<organism evidence="2 3">
    <name type="scientific">Spiroplasma sabaudiense Ar-1343</name>
    <dbReference type="NCBI Taxonomy" id="1276257"/>
    <lineage>
        <taxon>Bacteria</taxon>
        <taxon>Bacillati</taxon>
        <taxon>Mycoplasmatota</taxon>
        <taxon>Mollicutes</taxon>
        <taxon>Entomoplasmatales</taxon>
        <taxon>Spiroplasmataceae</taxon>
        <taxon>Spiroplasma</taxon>
    </lineage>
</organism>
<dbReference type="InterPro" id="IPR029064">
    <property type="entry name" value="Ribosomal_eL30-like_sf"/>
</dbReference>
<dbReference type="STRING" id="1276257.SSABA_v1c05720"/>
<protein>
    <submittedName>
        <fullName evidence="2">Putative 50S ribosomal protein L7Ae</fullName>
    </submittedName>
</protein>
<dbReference type="HOGENOM" id="CLU_157804_4_1_14"/>
<dbReference type="Gene3D" id="3.30.1330.30">
    <property type="match status" value="1"/>
</dbReference>
<accession>W6AAE1</accession>
<keyword evidence="2" id="KW-0687">Ribonucleoprotein</keyword>
<gene>
    <name evidence="2" type="ORF">SSABA_v1c05720</name>
</gene>
<dbReference type="AlphaFoldDB" id="W6AAE1"/>
<reference evidence="2 3" key="1">
    <citation type="journal article" date="2014" name="Genome Biol. Evol.">
        <title>Molecular evolution of the substrate utilization strategies and putative virulence factors in mosquito-associated Spiroplasma species.</title>
        <authorList>
            <person name="Chang T.H."/>
            <person name="Lo W.S."/>
            <person name="Ku C."/>
            <person name="Chen L.L."/>
            <person name="Kuo C.H."/>
        </authorList>
    </citation>
    <scope>NUCLEOTIDE SEQUENCE [LARGE SCALE GENOMIC DNA]</scope>
    <source>
        <strain evidence="2">Ar-1343</strain>
    </source>
</reference>
<dbReference type="GO" id="GO:0005840">
    <property type="term" value="C:ribosome"/>
    <property type="evidence" value="ECO:0007669"/>
    <property type="project" value="UniProtKB-KW"/>
</dbReference>
<keyword evidence="2" id="KW-0689">Ribosomal protein</keyword>
<proteinExistence type="predicted"/>